<protein>
    <submittedName>
        <fullName evidence="2">Uncharacterized protein</fullName>
    </submittedName>
</protein>
<keyword evidence="3" id="KW-1185">Reference proteome</keyword>
<comment type="caution">
    <text evidence="2">The sequence shown here is derived from an EMBL/GenBank/DDBJ whole genome shotgun (WGS) entry which is preliminary data.</text>
</comment>
<evidence type="ECO:0000256" key="1">
    <source>
        <dbReference type="SAM" id="MobiDB-lite"/>
    </source>
</evidence>
<evidence type="ECO:0000313" key="2">
    <source>
        <dbReference type="EMBL" id="KAL2328999.1"/>
    </source>
</evidence>
<feature type="region of interest" description="Disordered" evidence="1">
    <location>
        <begin position="100"/>
        <end position="124"/>
    </location>
</feature>
<name>A0ABD1LZM9_9FABA</name>
<proteinExistence type="predicted"/>
<dbReference type="PANTHER" id="PTHR48213:SF1">
    <property type="entry name" value="PROSTATIC SPERMINE-BINDING-LIKE PROTEIN"/>
    <property type="match status" value="1"/>
</dbReference>
<dbReference type="EMBL" id="JBGMDY010000007">
    <property type="protein sequence ID" value="KAL2328999.1"/>
    <property type="molecule type" value="Genomic_DNA"/>
</dbReference>
<accession>A0ABD1LZM9</accession>
<sequence>MENQSSTSSPMHFLILEQVQFLKVNDDSLLQWELVDVVDAEEEFASSDSDSDSDSSPDHTPIEEIRHLLLLPDAGLKAGDHQSEQDSVLRKGHYYYDCDALHADEEDDDEDDDADDADDGYGLDDELVPWNVSNKFGRQRMRKLGKRAFSKMHNSKKSPYLFVRPGCVRGKHGLGLKHITDS</sequence>
<organism evidence="2 3">
    <name type="scientific">Flemingia macrophylla</name>
    <dbReference type="NCBI Taxonomy" id="520843"/>
    <lineage>
        <taxon>Eukaryota</taxon>
        <taxon>Viridiplantae</taxon>
        <taxon>Streptophyta</taxon>
        <taxon>Embryophyta</taxon>
        <taxon>Tracheophyta</taxon>
        <taxon>Spermatophyta</taxon>
        <taxon>Magnoliopsida</taxon>
        <taxon>eudicotyledons</taxon>
        <taxon>Gunneridae</taxon>
        <taxon>Pentapetalae</taxon>
        <taxon>rosids</taxon>
        <taxon>fabids</taxon>
        <taxon>Fabales</taxon>
        <taxon>Fabaceae</taxon>
        <taxon>Papilionoideae</taxon>
        <taxon>50 kb inversion clade</taxon>
        <taxon>NPAAA clade</taxon>
        <taxon>indigoferoid/millettioid clade</taxon>
        <taxon>Phaseoleae</taxon>
        <taxon>Flemingia</taxon>
    </lineage>
</organism>
<gene>
    <name evidence="2" type="ORF">Fmac_022426</name>
</gene>
<reference evidence="2 3" key="1">
    <citation type="submission" date="2024-08" db="EMBL/GenBank/DDBJ databases">
        <title>Insights into the chromosomal genome structure of Flemingia macrophylla.</title>
        <authorList>
            <person name="Ding Y."/>
            <person name="Zhao Y."/>
            <person name="Bi W."/>
            <person name="Wu M."/>
            <person name="Zhao G."/>
            <person name="Gong Y."/>
            <person name="Li W."/>
            <person name="Zhang P."/>
        </authorList>
    </citation>
    <scope>NUCLEOTIDE SEQUENCE [LARGE SCALE GENOMIC DNA]</scope>
    <source>
        <strain evidence="2">DYQJB</strain>
        <tissue evidence="2">Leaf</tissue>
    </source>
</reference>
<feature type="region of interest" description="Disordered" evidence="1">
    <location>
        <begin position="43"/>
        <end position="62"/>
    </location>
</feature>
<dbReference type="AlphaFoldDB" id="A0ABD1LZM9"/>
<feature type="compositionally biased region" description="Acidic residues" evidence="1">
    <location>
        <begin position="43"/>
        <end position="55"/>
    </location>
</feature>
<dbReference type="PANTHER" id="PTHR48213">
    <property type="entry name" value="VID27-LIKE PROTEIN"/>
    <property type="match status" value="1"/>
</dbReference>
<feature type="compositionally biased region" description="Acidic residues" evidence="1">
    <location>
        <begin position="104"/>
        <end position="124"/>
    </location>
</feature>
<evidence type="ECO:0000313" key="3">
    <source>
        <dbReference type="Proteomes" id="UP001603857"/>
    </source>
</evidence>
<dbReference type="Proteomes" id="UP001603857">
    <property type="component" value="Unassembled WGS sequence"/>
</dbReference>